<keyword evidence="9" id="KW-1185">Reference proteome</keyword>
<dbReference type="Pfam" id="PF09330">
    <property type="entry name" value="Lact-deh-memb"/>
    <property type="match status" value="1"/>
</dbReference>
<feature type="binding site" evidence="5">
    <location>
        <position position="169"/>
    </location>
    <ligand>
        <name>FAD</name>
        <dbReference type="ChEBI" id="CHEBI:57692"/>
    </ligand>
</feature>
<feature type="binding site" evidence="5">
    <location>
        <begin position="85"/>
        <end position="89"/>
    </location>
    <ligand>
        <name>FAD</name>
        <dbReference type="ChEBI" id="CHEBI:57692"/>
    </ligand>
</feature>
<feature type="domain" description="FAD-binding PCMH-type" evidence="7">
    <location>
        <begin position="51"/>
        <end position="225"/>
    </location>
</feature>
<sequence length="579" mass="64063">MGESVKNQTIAAGVTDLMSQLLLELQQAAGTTQVLSGERRTRYYRRGYRSGEGHADAVVLPTSLKAYWRVLQVCVAHQAVIIMQAANTGLTEGSTPSGNDYQRPVVIINTNKLGGLHLSPDKQTVIALAGSSLHQLEKALAPYDREPHSVIGSSCLGASVIGGIANNSGGALIQRGPAFTHYALYAQIDADGELKLVNHLGIPLAGDPDAQLGALQQGKLDWQALVHEPDKMASDREYCQRLRDTESDTPARFNADPRRLYEASGCAGKLAVFAVRLDTFAKPAKQQAFYLGCNDPAVFTRLRQAVLTQFNTLPVYGEYIHRDAFNLARRYGKDTFVAIERLGTDSMPALFAQKGKFTGWFNQLGLTNLPDKLMQWGSCVLPEHLPARLLSMASEFEHHLIIKMADEGISEFAAFATDFFAREAGKCLTLNANETSKALLHRFAVAGAAIRYQQMHSHECEDVLALDIALPRNCHHWFEQLPPQLTDKLIQPLYYGHFFCHVFHQDYLVKKGEDVEAIKQALLALLEERGARYPAEHNFGHLYPASEEVKAFYQTLDPTNSFNPGIGKATRQRHWGKCC</sequence>
<organism evidence="8 9">
    <name type="scientific">Pseudobowmanella zhangzhouensis</name>
    <dbReference type="NCBI Taxonomy" id="1537679"/>
    <lineage>
        <taxon>Bacteria</taxon>
        <taxon>Pseudomonadati</taxon>
        <taxon>Pseudomonadota</taxon>
        <taxon>Gammaproteobacteria</taxon>
        <taxon>Alteromonadales</taxon>
        <taxon>Alteromonadaceae</taxon>
    </lineage>
</organism>
<feature type="binding site" evidence="5">
    <location>
        <position position="272"/>
    </location>
    <ligand>
        <name>FAD</name>
        <dbReference type="ChEBI" id="CHEBI:57692"/>
    </ligand>
</feature>
<name>A0ABW1XJR0_9ALTE</name>
<dbReference type="Gene3D" id="3.30.465.10">
    <property type="match status" value="1"/>
</dbReference>
<evidence type="ECO:0000313" key="8">
    <source>
        <dbReference type="EMBL" id="MFC6440054.1"/>
    </source>
</evidence>
<dbReference type="Proteomes" id="UP001596364">
    <property type="component" value="Unassembled WGS sequence"/>
</dbReference>
<evidence type="ECO:0000256" key="1">
    <source>
        <dbReference type="ARBA" id="ARBA00001974"/>
    </source>
</evidence>
<reference evidence="9" key="1">
    <citation type="journal article" date="2019" name="Int. J. Syst. Evol. Microbiol.">
        <title>The Global Catalogue of Microorganisms (GCM) 10K type strain sequencing project: providing services to taxonomists for standard genome sequencing and annotation.</title>
        <authorList>
            <consortium name="The Broad Institute Genomics Platform"/>
            <consortium name="The Broad Institute Genome Sequencing Center for Infectious Disease"/>
            <person name="Wu L."/>
            <person name="Ma J."/>
        </authorList>
    </citation>
    <scope>NUCLEOTIDE SEQUENCE [LARGE SCALE GENOMIC DNA]</scope>
    <source>
        <strain evidence="9">CGMCC 1.16031</strain>
    </source>
</reference>
<evidence type="ECO:0000256" key="2">
    <source>
        <dbReference type="ARBA" id="ARBA00022630"/>
    </source>
</evidence>
<comment type="catalytic activity">
    <reaction evidence="5 6">
        <text>(R)-lactate + a quinone = a quinol + pyruvate</text>
        <dbReference type="Rhea" id="RHEA:51468"/>
        <dbReference type="ChEBI" id="CHEBI:15361"/>
        <dbReference type="ChEBI" id="CHEBI:16004"/>
        <dbReference type="ChEBI" id="CHEBI:24646"/>
        <dbReference type="ChEBI" id="CHEBI:132124"/>
        <dbReference type="EC" id="1.1.5.12"/>
    </reaction>
</comment>
<dbReference type="PIRSF" id="PIRSF000101">
    <property type="entry name" value="D-lactate_dh"/>
    <property type="match status" value="1"/>
</dbReference>
<evidence type="ECO:0000259" key="7">
    <source>
        <dbReference type="PROSITE" id="PS51387"/>
    </source>
</evidence>
<dbReference type="Gene3D" id="3.30.1370.20">
    <property type="entry name" value="D-lactate dehydrogenase, cap domain, subdomain 2"/>
    <property type="match status" value="1"/>
</dbReference>
<dbReference type="PROSITE" id="PS51387">
    <property type="entry name" value="FAD_PCMH"/>
    <property type="match status" value="1"/>
</dbReference>
<dbReference type="SUPFAM" id="SSF55103">
    <property type="entry name" value="FAD-linked oxidases, C-terminal domain"/>
    <property type="match status" value="1"/>
</dbReference>
<dbReference type="InterPro" id="IPR051264">
    <property type="entry name" value="FAD-oxidored/transferase_4"/>
</dbReference>
<dbReference type="InterPro" id="IPR016167">
    <property type="entry name" value="FAD-bd_PCMH_sub1"/>
</dbReference>
<gene>
    <name evidence="5 8" type="primary">dld</name>
    <name evidence="8" type="ORF">ACFP85_07825</name>
</gene>
<comment type="function">
    <text evidence="5 6">Catalyzes the oxidation of D-lactate to pyruvate.</text>
</comment>
<feature type="binding site" evidence="5">
    <location>
        <position position="159"/>
    </location>
    <ligand>
        <name>FAD</name>
        <dbReference type="ChEBI" id="CHEBI:57692"/>
    </ligand>
</feature>
<accession>A0ABW1XJR0</accession>
<dbReference type="Pfam" id="PF01565">
    <property type="entry name" value="FAD_binding_4"/>
    <property type="match status" value="1"/>
</dbReference>
<dbReference type="PANTHER" id="PTHR43716">
    <property type="entry name" value="D-2-HYDROXYGLUTARATE DEHYDROGENASE, MITOCHONDRIAL"/>
    <property type="match status" value="1"/>
</dbReference>
<dbReference type="InterPro" id="IPR036318">
    <property type="entry name" value="FAD-bd_PCMH-like_sf"/>
</dbReference>
<protein>
    <recommendedName>
        <fullName evidence="5">Quinone-dependent D-lactate dehydrogenase</fullName>
        <ecNumber evidence="5">1.1.5.12</ecNumber>
    </recommendedName>
    <alternativeName>
        <fullName evidence="5">D-lactate dehydrogenase</fullName>
        <shortName evidence="5">D-LDH</shortName>
    </alternativeName>
</protein>
<dbReference type="SUPFAM" id="SSF56176">
    <property type="entry name" value="FAD-binding/transporter-associated domain-like"/>
    <property type="match status" value="1"/>
</dbReference>
<keyword evidence="4 5" id="KW-0560">Oxidoreductase</keyword>
<feature type="binding site" evidence="5">
    <location>
        <begin position="93"/>
        <end position="94"/>
    </location>
    <ligand>
        <name>FAD</name>
        <dbReference type="ChEBI" id="CHEBI:57692"/>
    </ligand>
</feature>
<dbReference type="Gene3D" id="3.30.70.610">
    <property type="entry name" value="D-lactate dehydrogenase, cap domain, subdomain 1"/>
    <property type="match status" value="2"/>
</dbReference>
<proteinExistence type="inferred from homology"/>
<feature type="binding site" evidence="5">
    <location>
        <position position="152"/>
    </location>
    <ligand>
        <name>FAD</name>
        <dbReference type="ChEBI" id="CHEBI:57692"/>
    </ligand>
</feature>
<comment type="subcellular location">
    <subcellularLocation>
        <location evidence="5">Cell inner membrane</location>
        <topology evidence="5">Peripheral membrane protein</topology>
        <orientation evidence="5">Cytoplasmic side</orientation>
    </subcellularLocation>
</comment>
<comment type="cofactor">
    <cofactor evidence="1 5 6">
        <name>FAD</name>
        <dbReference type="ChEBI" id="CHEBI:57692"/>
    </cofactor>
</comment>
<comment type="similarity">
    <text evidence="5">Belongs to the quinone-dependent D-lactate dehydrogenase family.</text>
</comment>
<dbReference type="InterPro" id="IPR016164">
    <property type="entry name" value="FAD-linked_Oxase-like_C"/>
</dbReference>
<keyword evidence="5" id="KW-1003">Cell membrane</keyword>
<evidence type="ECO:0000256" key="5">
    <source>
        <dbReference type="HAMAP-Rule" id="MF_02092"/>
    </source>
</evidence>
<dbReference type="InterPro" id="IPR012256">
    <property type="entry name" value="D_lactate_DH"/>
</dbReference>
<dbReference type="EC" id="1.1.5.12" evidence="5"/>
<dbReference type="NCBIfam" id="NF008387">
    <property type="entry name" value="PRK11183.1"/>
    <property type="match status" value="1"/>
</dbReference>
<dbReference type="PANTHER" id="PTHR43716:SF1">
    <property type="entry name" value="D-2-HYDROXYGLUTARATE DEHYDROGENASE, MITOCHONDRIAL"/>
    <property type="match status" value="1"/>
</dbReference>
<keyword evidence="3 5" id="KW-0274">FAD</keyword>
<dbReference type="InterPro" id="IPR016169">
    <property type="entry name" value="FAD-bd_PCMH_sub2"/>
</dbReference>
<keyword evidence="5" id="KW-0997">Cell inner membrane</keyword>
<evidence type="ECO:0000256" key="4">
    <source>
        <dbReference type="ARBA" id="ARBA00023002"/>
    </source>
</evidence>
<dbReference type="RefSeq" id="WP_254426516.1">
    <property type="nucleotide sequence ID" value="NZ_JBHSUS010000001.1"/>
</dbReference>
<dbReference type="InterPro" id="IPR016173">
    <property type="entry name" value="D-lactate_DH_C-sub2"/>
</dbReference>
<dbReference type="InterPro" id="IPR015409">
    <property type="entry name" value="Lactate_DH_C"/>
</dbReference>
<dbReference type="InterPro" id="IPR016166">
    <property type="entry name" value="FAD-bd_PCMH"/>
</dbReference>
<keyword evidence="2 5" id="KW-0285">Flavoprotein</keyword>
<keyword evidence="5 6" id="KW-0874">Quinone</keyword>
<dbReference type="InterPro" id="IPR006094">
    <property type="entry name" value="Oxid_FAD_bind_N"/>
</dbReference>
<evidence type="ECO:0000313" key="9">
    <source>
        <dbReference type="Proteomes" id="UP001596364"/>
    </source>
</evidence>
<dbReference type="HAMAP" id="MF_02092">
    <property type="entry name" value="DLDH_Dld"/>
    <property type="match status" value="1"/>
</dbReference>
<keyword evidence="5" id="KW-0472">Membrane</keyword>
<evidence type="ECO:0000256" key="6">
    <source>
        <dbReference type="PIRNR" id="PIRNR000101"/>
    </source>
</evidence>
<evidence type="ECO:0000256" key="3">
    <source>
        <dbReference type="ARBA" id="ARBA00022827"/>
    </source>
</evidence>
<comment type="caution">
    <text evidence="8">The sequence shown here is derived from an EMBL/GenBank/DDBJ whole genome shotgun (WGS) entry which is preliminary data.</text>
</comment>
<dbReference type="InterPro" id="IPR016172">
    <property type="entry name" value="D-lactate_DH_C-sub1"/>
</dbReference>
<dbReference type="EMBL" id="JBHSUS010000001">
    <property type="protein sequence ID" value="MFC6440054.1"/>
    <property type="molecule type" value="Genomic_DNA"/>
</dbReference>
<dbReference type="GO" id="GO:0008720">
    <property type="term" value="F:D-lactate dehydrogenase (NAD+) activity"/>
    <property type="evidence" value="ECO:0007669"/>
    <property type="project" value="UniProtKB-EC"/>
</dbReference>
<dbReference type="Gene3D" id="3.30.43.10">
    <property type="entry name" value="Uridine Diphospho-n-acetylenolpyruvylglucosamine Reductase, domain 2"/>
    <property type="match status" value="1"/>
</dbReference>